<dbReference type="Proteomes" id="UP001595645">
    <property type="component" value="Unassembled WGS sequence"/>
</dbReference>
<dbReference type="Gene3D" id="1.20.1290.10">
    <property type="entry name" value="AhpD-like"/>
    <property type="match status" value="1"/>
</dbReference>
<proteinExistence type="predicted"/>
<keyword evidence="2" id="KW-1185">Reference proteome</keyword>
<dbReference type="RefSeq" id="WP_378242596.1">
    <property type="nucleotide sequence ID" value="NZ_JBHRWK010000054.1"/>
</dbReference>
<dbReference type="InterPro" id="IPR029032">
    <property type="entry name" value="AhpD-like"/>
</dbReference>
<reference evidence="2" key="1">
    <citation type="journal article" date="2019" name="Int. J. Syst. Evol. Microbiol.">
        <title>The Global Catalogue of Microorganisms (GCM) 10K type strain sequencing project: providing services to taxonomists for standard genome sequencing and annotation.</title>
        <authorList>
            <consortium name="The Broad Institute Genomics Platform"/>
            <consortium name="The Broad Institute Genome Sequencing Center for Infectious Disease"/>
            <person name="Wu L."/>
            <person name="Ma J."/>
        </authorList>
    </citation>
    <scope>NUCLEOTIDE SEQUENCE [LARGE SCALE GENOMIC DNA]</scope>
    <source>
        <strain evidence="2">CGMCC 4.7676</strain>
    </source>
</reference>
<organism evidence="1 2">
    <name type="scientific">Amycolatopsis speibonae</name>
    <dbReference type="NCBI Taxonomy" id="1450224"/>
    <lineage>
        <taxon>Bacteria</taxon>
        <taxon>Bacillati</taxon>
        <taxon>Actinomycetota</taxon>
        <taxon>Actinomycetes</taxon>
        <taxon>Pseudonocardiales</taxon>
        <taxon>Pseudonocardiaceae</taxon>
        <taxon>Amycolatopsis</taxon>
    </lineage>
</organism>
<sequence>MLFRHITPISPEDATGPVAAVYRQVDTEFSSIGPAVRMLSPAPELLAPCWALLRESLVAGTVPRWRKEIVTVSVSQRNDCAYDTAGHLMFLRLAGGEGAAAALERREEPAGEDLAALARWARSGGPLPFPTEETPEYLGTALALHFINRMVLVLLNEKLLPGAMSEDAPAAFDGAPIARAIHRERTDGDSLSLLDDVPTAGIPGWAGTSAVGPAYAALRRAAELGSGLLSEPAQAVVRETISRHRRSALDGNRAWLAPLDPVDRAGATLAVLAGIAPGRITEIDVETWRAGGYTDHCLLHLLAFGAITAVGHVESELFGAVSHPG</sequence>
<protein>
    <recommendedName>
        <fullName evidence="3">DNA-binding protein</fullName>
    </recommendedName>
</protein>
<dbReference type="EMBL" id="JBHRWK010000054">
    <property type="protein sequence ID" value="MFC3453667.1"/>
    <property type="molecule type" value="Genomic_DNA"/>
</dbReference>
<dbReference type="SUPFAM" id="SSF69118">
    <property type="entry name" value="AhpD-like"/>
    <property type="match status" value="1"/>
</dbReference>
<gene>
    <name evidence="1" type="ORF">ACFOSH_29875</name>
</gene>
<evidence type="ECO:0008006" key="3">
    <source>
        <dbReference type="Google" id="ProtNLM"/>
    </source>
</evidence>
<accession>A0ABV7P7B5</accession>
<comment type="caution">
    <text evidence="1">The sequence shown here is derived from an EMBL/GenBank/DDBJ whole genome shotgun (WGS) entry which is preliminary data.</text>
</comment>
<name>A0ABV7P7B5_9PSEU</name>
<evidence type="ECO:0000313" key="2">
    <source>
        <dbReference type="Proteomes" id="UP001595645"/>
    </source>
</evidence>
<evidence type="ECO:0000313" key="1">
    <source>
        <dbReference type="EMBL" id="MFC3453667.1"/>
    </source>
</evidence>